<protein>
    <recommendedName>
        <fullName evidence="6">PTS system mannose-specific EIIAB component</fullName>
        <ecNumber evidence="5">2.7.1.191</ecNumber>
    </recommendedName>
    <alternativeName>
        <fullName evidence="18">EIIAB-Man</fullName>
    </alternativeName>
    <alternativeName>
        <fullName evidence="17">EIII-Man</fullName>
    </alternativeName>
</protein>
<accession>A0A199NQV6</accession>
<dbReference type="SUPFAM" id="SSF52728">
    <property type="entry name" value="PTS IIb component"/>
    <property type="match status" value="1"/>
</dbReference>
<dbReference type="InterPro" id="IPR013789">
    <property type="entry name" value="PTS_EIIA_man"/>
</dbReference>
<evidence type="ECO:0000259" key="21">
    <source>
        <dbReference type="PROSITE" id="PS51101"/>
    </source>
</evidence>
<keyword evidence="10" id="KW-0597">Phosphoprotein</keyword>
<evidence type="ECO:0000256" key="2">
    <source>
        <dbReference type="ARBA" id="ARBA00004236"/>
    </source>
</evidence>
<evidence type="ECO:0000256" key="3">
    <source>
        <dbReference type="ARBA" id="ARBA00004496"/>
    </source>
</evidence>
<feature type="compositionally biased region" description="Polar residues" evidence="19">
    <location>
        <begin position="153"/>
        <end position="163"/>
    </location>
</feature>
<keyword evidence="14" id="KW-0418">Kinase</keyword>
<dbReference type="InterPro" id="IPR004720">
    <property type="entry name" value="PTS_IIB_sorbose-sp"/>
</dbReference>
<dbReference type="Proteomes" id="UP000053171">
    <property type="component" value="Unassembled WGS sequence"/>
</dbReference>
<dbReference type="Gene3D" id="3.40.50.510">
    <property type="entry name" value="Phosphotransferase system, mannose-type IIA component"/>
    <property type="match status" value="1"/>
</dbReference>
<dbReference type="InterPro" id="IPR036662">
    <property type="entry name" value="PTS_EIIA_man-typ_sf"/>
</dbReference>
<evidence type="ECO:0000256" key="17">
    <source>
        <dbReference type="ARBA" id="ARBA00030229"/>
    </source>
</evidence>
<reference evidence="22" key="1">
    <citation type="submission" date="2016-06" db="EMBL/GenBank/DDBJ databases">
        <title>Identification of putative biosynthetic pathways for the production of bioactive secondary metabolites by the marine actinomycete Kocuria kristinae RUTW2-3.</title>
        <authorList>
            <person name="Waterworth S.C."/>
            <person name="Walmsley T.A."/>
            <person name="Matongo T."/>
            <person name="Davies-Coleman M.T."/>
            <person name="Dorrington R.A."/>
        </authorList>
    </citation>
    <scope>NUCLEOTIDE SEQUENCE [LARGE SCALE GENOMIC DNA]</scope>
    <source>
        <strain evidence="22">RUTW2-3</strain>
    </source>
</reference>
<evidence type="ECO:0000256" key="10">
    <source>
        <dbReference type="ARBA" id="ARBA00022553"/>
    </source>
</evidence>
<evidence type="ECO:0000256" key="12">
    <source>
        <dbReference type="ARBA" id="ARBA00022679"/>
    </source>
</evidence>
<evidence type="ECO:0000256" key="18">
    <source>
        <dbReference type="ARBA" id="ARBA00032197"/>
    </source>
</evidence>
<evidence type="ECO:0000313" key="23">
    <source>
        <dbReference type="Proteomes" id="UP000053171"/>
    </source>
</evidence>
<keyword evidence="7" id="KW-0813">Transport</keyword>
<dbReference type="Pfam" id="PF03830">
    <property type="entry name" value="PTSIIB_sorb"/>
    <property type="match status" value="1"/>
</dbReference>
<comment type="subcellular location">
    <subcellularLocation>
        <location evidence="2">Cell membrane</location>
    </subcellularLocation>
    <subcellularLocation>
        <location evidence="3">Cytoplasm</location>
    </subcellularLocation>
</comment>
<dbReference type="RefSeq" id="WP_254303343.1">
    <property type="nucleotide sequence ID" value="NZ_LJBJ02000031.1"/>
</dbReference>
<organism evidence="22 23">
    <name type="scientific">Rothia kristinae</name>
    <dbReference type="NCBI Taxonomy" id="37923"/>
    <lineage>
        <taxon>Bacteria</taxon>
        <taxon>Bacillati</taxon>
        <taxon>Actinomycetota</taxon>
        <taxon>Actinomycetes</taxon>
        <taxon>Micrococcales</taxon>
        <taxon>Micrococcaceae</taxon>
        <taxon>Rothia</taxon>
    </lineage>
</organism>
<dbReference type="GO" id="GO:0016301">
    <property type="term" value="F:kinase activity"/>
    <property type="evidence" value="ECO:0007669"/>
    <property type="project" value="UniProtKB-KW"/>
</dbReference>
<evidence type="ECO:0000256" key="7">
    <source>
        <dbReference type="ARBA" id="ARBA00022448"/>
    </source>
</evidence>
<dbReference type="CDD" id="cd00006">
    <property type="entry name" value="PTS_IIA_man"/>
    <property type="match status" value="1"/>
</dbReference>
<keyword evidence="13" id="KW-0598">Phosphotransferase system</keyword>
<sequence>MVAIIVAAHGETAPALLETSGMILGEIEGVTPVTFLPGQGPEDLLEAYAAAVGPEEDVLLLVDLFGGSPYNAGARFVAEREHADVVTGVNVPMLLEVLPAAKRPTATVEKLVAKAVKAGSRGVRSFKETMAPAQKTPAQQAPAAGSTPAAGAEQTSPDGQASTDAAARSALTPPGATAAPAAAGQAPQAAPTGAVVPLEEIPRDPERHMDVAFLRIDSRLIHGQVANNWVNDIAPKTLIAASDAAAQDTLRKTLLLQVGPASVRTNVLTVERTVRVYWNPDYAGMRTMIVVESPMDALRLLREGVRVKEVNVGGVTYRKGMTQVSEAVSVDDEHVAAYRAIHELGVPLTLQQVPSSSRQDMMATLKEKGMLR</sequence>
<feature type="compositionally biased region" description="Low complexity" evidence="19">
    <location>
        <begin position="172"/>
        <end position="191"/>
    </location>
</feature>
<feature type="domain" description="PTS EIIB type-4" evidence="21">
    <location>
        <begin position="207"/>
        <end position="372"/>
    </location>
</feature>
<dbReference type="GO" id="GO:0005886">
    <property type="term" value="C:plasma membrane"/>
    <property type="evidence" value="ECO:0007669"/>
    <property type="project" value="UniProtKB-SubCell"/>
</dbReference>
<evidence type="ECO:0000256" key="14">
    <source>
        <dbReference type="ARBA" id="ARBA00022777"/>
    </source>
</evidence>
<dbReference type="PANTHER" id="PTHR33799">
    <property type="entry name" value="PTS PERMEASE-RELATED-RELATED"/>
    <property type="match status" value="1"/>
</dbReference>
<keyword evidence="12" id="KW-0808">Transferase</keyword>
<evidence type="ECO:0000259" key="20">
    <source>
        <dbReference type="PROSITE" id="PS51096"/>
    </source>
</evidence>
<comment type="caution">
    <text evidence="22">The sequence shown here is derived from an EMBL/GenBank/DDBJ whole genome shotgun (WGS) entry which is preliminary data.</text>
</comment>
<evidence type="ECO:0000256" key="19">
    <source>
        <dbReference type="SAM" id="MobiDB-lite"/>
    </source>
</evidence>
<name>A0A199NQV6_9MICC</name>
<comment type="catalytic activity">
    <reaction evidence="1">
        <text>D-mannose(out) + N(pros)-phospho-L-histidyl-[protein] = D-mannose 6-phosphate(in) + L-histidyl-[protein]</text>
        <dbReference type="Rhea" id="RHEA:49232"/>
        <dbReference type="Rhea" id="RHEA-COMP:9745"/>
        <dbReference type="Rhea" id="RHEA-COMP:9746"/>
        <dbReference type="ChEBI" id="CHEBI:4208"/>
        <dbReference type="ChEBI" id="CHEBI:29979"/>
        <dbReference type="ChEBI" id="CHEBI:58735"/>
        <dbReference type="ChEBI" id="CHEBI:64837"/>
        <dbReference type="EC" id="2.7.1.191"/>
    </reaction>
</comment>
<dbReference type="EMBL" id="LJBJ02000031">
    <property type="protein sequence ID" value="OAX51210.1"/>
    <property type="molecule type" value="Genomic_DNA"/>
</dbReference>
<dbReference type="InterPro" id="IPR036667">
    <property type="entry name" value="PTS_IIB_sorbose-sp_sf"/>
</dbReference>
<keyword evidence="8" id="KW-1003">Cell membrane</keyword>
<dbReference type="InterPro" id="IPR051471">
    <property type="entry name" value="Bacterial_PTS_sugar_comp"/>
</dbReference>
<dbReference type="GO" id="GO:0008982">
    <property type="term" value="F:protein-N(PI)-phosphohistidine-sugar phosphotransferase activity"/>
    <property type="evidence" value="ECO:0007669"/>
    <property type="project" value="InterPro"/>
</dbReference>
<dbReference type="AlphaFoldDB" id="A0A199NQV6"/>
<keyword evidence="9" id="KW-0963">Cytoplasm</keyword>
<dbReference type="InterPro" id="IPR004701">
    <property type="entry name" value="PTS_EIIA_man-typ"/>
</dbReference>
<evidence type="ECO:0000256" key="16">
    <source>
        <dbReference type="ARBA" id="ARBA00023757"/>
    </source>
</evidence>
<dbReference type="PROSITE" id="PS51101">
    <property type="entry name" value="PTS_EIIB_TYPE_4"/>
    <property type="match status" value="1"/>
</dbReference>
<evidence type="ECO:0000256" key="9">
    <source>
        <dbReference type="ARBA" id="ARBA00022490"/>
    </source>
</evidence>
<evidence type="ECO:0000313" key="22">
    <source>
        <dbReference type="EMBL" id="OAX51210.1"/>
    </source>
</evidence>
<evidence type="ECO:0000256" key="4">
    <source>
        <dbReference type="ARBA" id="ARBA00011738"/>
    </source>
</evidence>
<dbReference type="PANTHER" id="PTHR33799:SF1">
    <property type="entry name" value="PTS SYSTEM MANNOSE-SPECIFIC EIIAB COMPONENT-RELATED"/>
    <property type="match status" value="1"/>
</dbReference>
<evidence type="ECO:0000256" key="5">
    <source>
        <dbReference type="ARBA" id="ARBA00011929"/>
    </source>
</evidence>
<dbReference type="Gene3D" id="3.40.35.10">
    <property type="entry name" value="Phosphotransferase system, sorbose subfamily IIB component"/>
    <property type="match status" value="1"/>
</dbReference>
<dbReference type="PROSITE" id="PS51096">
    <property type="entry name" value="PTS_EIIA_TYPE_4"/>
    <property type="match status" value="1"/>
</dbReference>
<dbReference type="GO" id="GO:0005737">
    <property type="term" value="C:cytoplasm"/>
    <property type="evidence" value="ECO:0007669"/>
    <property type="project" value="UniProtKB-SubCell"/>
</dbReference>
<dbReference type="EC" id="2.7.1.191" evidence="5"/>
<keyword evidence="11" id="KW-0762">Sugar transport</keyword>
<dbReference type="NCBIfam" id="TIGR00824">
    <property type="entry name" value="EIIA-man"/>
    <property type="match status" value="1"/>
</dbReference>
<evidence type="ECO:0000256" key="13">
    <source>
        <dbReference type="ARBA" id="ARBA00022683"/>
    </source>
</evidence>
<gene>
    <name evidence="22" type="ORF">AN277_0210125</name>
</gene>
<comment type="function">
    <text evidence="16">The phosphoenolpyruvate-dependent sugar phosphotransferase system (sugar PTS), a major carbohydrate active transport system, catalyzes the phosphorylation of incoming sugar substrates concomitantly with their translocation across the cell membrane. The enzyme II ManXYZ PTS system is involved in mannose transport.</text>
</comment>
<evidence type="ECO:0000256" key="8">
    <source>
        <dbReference type="ARBA" id="ARBA00022475"/>
    </source>
</evidence>
<feature type="compositionally biased region" description="Low complexity" evidence="19">
    <location>
        <begin position="131"/>
        <end position="152"/>
    </location>
</feature>
<evidence type="ECO:0000256" key="6">
    <source>
        <dbReference type="ARBA" id="ARBA00021685"/>
    </source>
</evidence>
<dbReference type="SUPFAM" id="SSF53062">
    <property type="entry name" value="PTS system fructose IIA component-like"/>
    <property type="match status" value="1"/>
</dbReference>
<feature type="region of interest" description="Disordered" evidence="19">
    <location>
        <begin position="124"/>
        <end position="191"/>
    </location>
</feature>
<proteinExistence type="predicted"/>
<comment type="subunit">
    <text evidence="4">Homodimer.</text>
</comment>
<dbReference type="Pfam" id="PF03610">
    <property type="entry name" value="EIIA-man"/>
    <property type="match status" value="1"/>
</dbReference>
<keyword evidence="15" id="KW-0472">Membrane</keyword>
<dbReference type="InterPro" id="IPR033887">
    <property type="entry name" value="PTS_IIA_man"/>
</dbReference>
<evidence type="ECO:0000256" key="15">
    <source>
        <dbReference type="ARBA" id="ARBA00023136"/>
    </source>
</evidence>
<feature type="domain" description="PTS EIIA type-4" evidence="20">
    <location>
        <begin position="1"/>
        <end position="123"/>
    </location>
</feature>
<dbReference type="CDD" id="cd00001">
    <property type="entry name" value="PTS_IIB_man"/>
    <property type="match status" value="1"/>
</dbReference>
<keyword evidence="23" id="KW-1185">Reference proteome</keyword>
<evidence type="ECO:0000256" key="1">
    <source>
        <dbReference type="ARBA" id="ARBA00000514"/>
    </source>
</evidence>
<dbReference type="GO" id="GO:0009401">
    <property type="term" value="P:phosphoenolpyruvate-dependent sugar phosphotransferase system"/>
    <property type="evidence" value="ECO:0007669"/>
    <property type="project" value="UniProtKB-KW"/>
</dbReference>
<evidence type="ECO:0000256" key="11">
    <source>
        <dbReference type="ARBA" id="ARBA00022597"/>
    </source>
</evidence>